<dbReference type="RefSeq" id="WP_322417861.1">
    <property type="nucleotide sequence ID" value="NZ_CP139858.1"/>
</dbReference>
<accession>A0ABZ0VI94</accession>
<protein>
    <submittedName>
        <fullName evidence="4">Cytochrome P450</fullName>
    </submittedName>
</protein>
<proteinExistence type="inferred from homology"/>
<gene>
    <name evidence="4" type="ORF">U0R22_000811</name>
</gene>
<dbReference type="Proteomes" id="UP001322481">
    <property type="component" value="Chromosome"/>
</dbReference>
<keyword evidence="5" id="KW-1185">Reference proteome</keyword>
<dbReference type="InterPro" id="IPR036396">
    <property type="entry name" value="Cyt_P450_sf"/>
</dbReference>
<evidence type="ECO:0000256" key="3">
    <source>
        <dbReference type="SAM" id="MobiDB-lite"/>
    </source>
</evidence>
<dbReference type="Pfam" id="PF00067">
    <property type="entry name" value="p450"/>
    <property type="match status" value="1"/>
</dbReference>
<dbReference type="Gene3D" id="1.10.630.10">
    <property type="entry name" value="Cytochrome P450"/>
    <property type="match status" value="1"/>
</dbReference>
<evidence type="ECO:0000256" key="1">
    <source>
        <dbReference type="ARBA" id="ARBA00001971"/>
    </source>
</evidence>
<sequence>MANPQDNADASEAPDAAGLGSVMPGGTGEPTHVRAAAAHADPYPFYARLVSGEPIYREEPAGPWVAVSAAAVNAVLTSPLCLTRPLASPVPEPLIGSPVAEIFSRLVRMNDGEIHCPLKSTVTNALEGLSERRVADLANDLAGYLGATVMPEVDGERLNQFVSALPSQVIMSLLGVPAASFSDVARWMGDYGAAAAAAVTGVPSLTPAILRAGAESSARLLDLFRDMLETAQLDDGSLLAILSRQAARTGRLDADQVIANGIGLMAQGFAGTSALIGSTLVALARYPDALAAVRGDPALIEQVIQEVLRFDPITHSTLRFVARDGVVAGQAMRPNDIIIVTLAAASRDPALNPDPDRFDIFRNRRRYLEFGIGVHACPSARLVETITGIAVTTLLARGIVFDGLDKRISYRPSAHVRMPVFGL</sequence>
<dbReference type="PANTHER" id="PTHR46696">
    <property type="entry name" value="P450, PUTATIVE (EUROFUNG)-RELATED"/>
    <property type="match status" value="1"/>
</dbReference>
<name>A0ABZ0VI94_9HYPH</name>
<dbReference type="PRINTS" id="PR00359">
    <property type="entry name" value="BP450"/>
</dbReference>
<dbReference type="InterPro" id="IPR001128">
    <property type="entry name" value="Cyt_P450"/>
</dbReference>
<evidence type="ECO:0000313" key="4">
    <source>
        <dbReference type="EMBL" id="WQB96753.1"/>
    </source>
</evidence>
<dbReference type="InterPro" id="IPR002397">
    <property type="entry name" value="Cyt_P450_B"/>
</dbReference>
<dbReference type="PANTHER" id="PTHR46696:SF1">
    <property type="entry name" value="CYTOCHROME P450 YJIB-RELATED"/>
    <property type="match status" value="1"/>
</dbReference>
<organism evidence="4 5">
    <name type="scientific">Mesorhizobium huakuii</name>
    <dbReference type="NCBI Taxonomy" id="28104"/>
    <lineage>
        <taxon>Bacteria</taxon>
        <taxon>Pseudomonadati</taxon>
        <taxon>Pseudomonadota</taxon>
        <taxon>Alphaproteobacteria</taxon>
        <taxon>Hyphomicrobiales</taxon>
        <taxon>Phyllobacteriaceae</taxon>
        <taxon>Mesorhizobium</taxon>
    </lineage>
</organism>
<reference evidence="4 5" key="1">
    <citation type="submission" date="2023-11" db="EMBL/GenBank/DDBJ databases">
        <authorList>
            <person name="Panchal A.K."/>
            <person name="Meaney J.S."/>
            <person name="Karas B.J."/>
            <person name="diCenzo G.C."/>
        </authorList>
    </citation>
    <scope>NUCLEOTIDE SEQUENCE [LARGE SCALE GENOMIC DNA]</scope>
    <source>
        <strain evidence="4 5">NZP2235</strain>
    </source>
</reference>
<comment type="cofactor">
    <cofactor evidence="1">
        <name>heme</name>
        <dbReference type="ChEBI" id="CHEBI:30413"/>
    </cofactor>
</comment>
<dbReference type="EMBL" id="CP139858">
    <property type="protein sequence ID" value="WQB96753.1"/>
    <property type="molecule type" value="Genomic_DNA"/>
</dbReference>
<evidence type="ECO:0000313" key="5">
    <source>
        <dbReference type="Proteomes" id="UP001322481"/>
    </source>
</evidence>
<comment type="similarity">
    <text evidence="2">Belongs to the cytochrome P450 family.</text>
</comment>
<evidence type="ECO:0000256" key="2">
    <source>
        <dbReference type="ARBA" id="ARBA00010617"/>
    </source>
</evidence>
<feature type="region of interest" description="Disordered" evidence="3">
    <location>
        <begin position="1"/>
        <end position="31"/>
    </location>
</feature>
<dbReference type="SUPFAM" id="SSF48264">
    <property type="entry name" value="Cytochrome P450"/>
    <property type="match status" value="1"/>
</dbReference>